<dbReference type="AlphaFoldDB" id="A0A7L6ASS1"/>
<dbReference type="Proteomes" id="UP000510621">
    <property type="component" value="Chromosome"/>
</dbReference>
<dbReference type="KEGG" id="this:HZT40_11865"/>
<organism evidence="1 2">
    <name type="scientific">Candidatus Thiothrix singaporensis</name>
    <dbReference type="NCBI Taxonomy" id="2799669"/>
    <lineage>
        <taxon>Bacteria</taxon>
        <taxon>Pseudomonadati</taxon>
        <taxon>Pseudomonadota</taxon>
        <taxon>Gammaproteobacteria</taxon>
        <taxon>Thiotrichales</taxon>
        <taxon>Thiotrichaceae</taxon>
        <taxon>Thiothrix</taxon>
    </lineage>
</organism>
<sequence length="171" mass="19096">MPVALPIPRLLNIIHAAQKSTRHPDVFEGLRQLVRLLLPSLYGFDCATTIRASKGSVSAGILQLPYATEMSAETLMAAVDKRAADFKIVELDYGRQVRAGKYRLPLAPESGVDDGSQAAQDVECDLYHRLCGGADTVDLRLAIDEHLFRINPHKQNQPILPRIRKNWWFHG</sequence>
<gene>
    <name evidence="1" type="ORF">HZT40_11865</name>
</gene>
<protein>
    <submittedName>
        <fullName evidence="1">Uncharacterized protein</fullName>
    </submittedName>
</protein>
<evidence type="ECO:0000313" key="1">
    <source>
        <dbReference type="EMBL" id="QLQ32164.1"/>
    </source>
</evidence>
<accession>A0A7L6ASS1</accession>
<evidence type="ECO:0000313" key="2">
    <source>
        <dbReference type="Proteomes" id="UP000510621"/>
    </source>
</evidence>
<keyword evidence="2" id="KW-1185">Reference proteome</keyword>
<reference evidence="1" key="1">
    <citation type="submission" date="2020-06" db="EMBL/GenBank/DDBJ databases">
        <title>Analysis procedures for assessing recovery of high quality, complete, closed genomes from Nanopore long read metagenome sequencing.</title>
        <authorList>
            <person name="Bessarab I."/>
            <person name="Arumugam K."/>
            <person name="Haryono M."/>
            <person name="Liu X."/>
            <person name="Roy S."/>
            <person name="Zuniga-Montanez R.E."/>
            <person name="Qiu G."/>
            <person name="Drautz-Moses D.I."/>
            <person name="Law Y.Y."/>
            <person name="Wuertz S."/>
            <person name="Lauro F.M."/>
            <person name="Huson D.H."/>
            <person name="Williams R.B."/>
        </authorList>
    </citation>
    <scope>NUCLEOTIDE SEQUENCE [LARGE SCALE GENOMIC DNA]</scope>
    <source>
        <strain evidence="1">SSD2</strain>
    </source>
</reference>
<name>A0A7L6ASS1_9GAMM</name>
<dbReference type="EMBL" id="CP059265">
    <property type="protein sequence ID" value="QLQ32164.1"/>
    <property type="molecule type" value="Genomic_DNA"/>
</dbReference>
<proteinExistence type="predicted"/>